<proteinExistence type="inferred from homology"/>
<comment type="subcellular location">
    <subcellularLocation>
        <location evidence="8">Cytoplasm</location>
    </subcellularLocation>
</comment>
<dbReference type="GO" id="GO:0015949">
    <property type="term" value="P:nucleobase-containing small molecule interconversion"/>
    <property type="evidence" value="ECO:0007669"/>
    <property type="project" value="TreeGrafter"/>
</dbReference>
<organism evidence="10 11">
    <name type="scientific">Candidatus Scatosoma pullistercoris</name>
    <dbReference type="NCBI Taxonomy" id="2840934"/>
    <lineage>
        <taxon>Bacteria</taxon>
        <taxon>Bacillati</taxon>
        <taxon>Bacillota</taxon>
        <taxon>Clostridia</taxon>
        <taxon>Candidatus Scatosoma</taxon>
    </lineage>
</organism>
<evidence type="ECO:0000256" key="8">
    <source>
        <dbReference type="HAMAP-Rule" id="MF_00238"/>
    </source>
</evidence>
<feature type="domain" description="Cytidylate kinase" evidence="9">
    <location>
        <begin position="33"/>
        <end position="246"/>
    </location>
</feature>
<evidence type="ECO:0000256" key="2">
    <source>
        <dbReference type="ARBA" id="ARBA00022679"/>
    </source>
</evidence>
<dbReference type="InterPro" id="IPR027417">
    <property type="entry name" value="P-loop_NTPase"/>
</dbReference>
<dbReference type="PANTHER" id="PTHR21299">
    <property type="entry name" value="CYTIDYLATE KINASE/PANTOATE-BETA-ALANINE LIGASE"/>
    <property type="match status" value="1"/>
</dbReference>
<keyword evidence="5 8" id="KW-0067">ATP-binding</keyword>
<evidence type="ECO:0000256" key="7">
    <source>
        <dbReference type="ARBA" id="ARBA00048478"/>
    </source>
</evidence>
<accession>A0A9D1SFR7</accession>
<evidence type="ECO:0000256" key="4">
    <source>
        <dbReference type="ARBA" id="ARBA00022777"/>
    </source>
</evidence>
<comment type="similarity">
    <text evidence="1 8">Belongs to the cytidylate kinase family. Type 1 subfamily.</text>
</comment>
<protein>
    <recommendedName>
        <fullName evidence="8">Cytidylate kinase</fullName>
        <shortName evidence="8">CK</shortName>
        <ecNumber evidence="8">2.7.4.25</ecNumber>
    </recommendedName>
    <alternativeName>
        <fullName evidence="8">Cytidine monophosphate kinase</fullName>
        <shortName evidence="8">CMP kinase</shortName>
    </alternativeName>
</protein>
<comment type="catalytic activity">
    <reaction evidence="7 8">
        <text>CMP + ATP = CDP + ADP</text>
        <dbReference type="Rhea" id="RHEA:11600"/>
        <dbReference type="ChEBI" id="CHEBI:30616"/>
        <dbReference type="ChEBI" id="CHEBI:58069"/>
        <dbReference type="ChEBI" id="CHEBI:60377"/>
        <dbReference type="ChEBI" id="CHEBI:456216"/>
        <dbReference type="EC" id="2.7.4.25"/>
    </reaction>
</comment>
<reference evidence="10" key="1">
    <citation type="submission" date="2020-10" db="EMBL/GenBank/DDBJ databases">
        <authorList>
            <person name="Gilroy R."/>
        </authorList>
    </citation>
    <scope>NUCLEOTIDE SEQUENCE</scope>
    <source>
        <strain evidence="10">11687</strain>
    </source>
</reference>
<dbReference type="GO" id="GO:0006220">
    <property type="term" value="P:pyrimidine nucleotide metabolic process"/>
    <property type="evidence" value="ECO:0007669"/>
    <property type="project" value="UniProtKB-UniRule"/>
</dbReference>
<name>A0A9D1SFR7_9FIRM</name>
<dbReference type="GO" id="GO:0005829">
    <property type="term" value="C:cytosol"/>
    <property type="evidence" value="ECO:0007669"/>
    <property type="project" value="TreeGrafter"/>
</dbReference>
<keyword evidence="8" id="KW-0963">Cytoplasm</keyword>
<dbReference type="InterPro" id="IPR011994">
    <property type="entry name" value="Cytidylate_kinase_dom"/>
</dbReference>
<feature type="binding site" evidence="8">
    <location>
        <begin position="37"/>
        <end position="45"/>
    </location>
    <ligand>
        <name>ATP</name>
        <dbReference type="ChEBI" id="CHEBI:30616"/>
    </ligand>
</feature>
<keyword evidence="2 8" id="KW-0808">Transferase</keyword>
<dbReference type="GO" id="GO:0005524">
    <property type="term" value="F:ATP binding"/>
    <property type="evidence" value="ECO:0007669"/>
    <property type="project" value="UniProtKB-UniRule"/>
</dbReference>
<comment type="caution">
    <text evidence="10">The sequence shown here is derived from an EMBL/GenBank/DDBJ whole genome shotgun (WGS) entry which is preliminary data.</text>
</comment>
<comment type="catalytic activity">
    <reaction evidence="6 8">
        <text>dCMP + ATP = dCDP + ADP</text>
        <dbReference type="Rhea" id="RHEA:25094"/>
        <dbReference type="ChEBI" id="CHEBI:30616"/>
        <dbReference type="ChEBI" id="CHEBI:57566"/>
        <dbReference type="ChEBI" id="CHEBI:58593"/>
        <dbReference type="ChEBI" id="CHEBI:456216"/>
        <dbReference type="EC" id="2.7.4.25"/>
    </reaction>
</comment>
<sequence length="249" mass="27788">MLFTERPAGSAVSHIYLRGARVLRKDISEIYNIALDGPAGSGKSTVARRLAEDYHILYLDTGAMYRACALKALREGIDPKDARAVGKMLDSLRLEIRYRDGSQHTVLDGEDVSEAIRKNEVSLAASAISAHKAVREKMVKMQRKIASDMSCVLDGRDIGSTVLPDAAFKFFITADSRVRAMRRMKELESRGQKVDFEALRKEIELRDKQDSEREFSPLKKAEDAVVIDTSEKGIEEVVAEIKSLIQSKI</sequence>
<dbReference type="InterPro" id="IPR003136">
    <property type="entry name" value="Cytidylate_kin"/>
</dbReference>
<evidence type="ECO:0000259" key="9">
    <source>
        <dbReference type="Pfam" id="PF02224"/>
    </source>
</evidence>
<evidence type="ECO:0000313" key="10">
    <source>
        <dbReference type="EMBL" id="HIU58536.1"/>
    </source>
</evidence>
<dbReference type="NCBIfam" id="TIGR00017">
    <property type="entry name" value="cmk"/>
    <property type="match status" value="1"/>
</dbReference>
<dbReference type="Proteomes" id="UP000824081">
    <property type="component" value="Unassembled WGS sequence"/>
</dbReference>
<keyword evidence="4 8" id="KW-0418">Kinase</keyword>
<gene>
    <name evidence="8" type="primary">cmk</name>
    <name evidence="10" type="ORF">IAC57_00395</name>
</gene>
<dbReference type="CDD" id="cd02020">
    <property type="entry name" value="CMPK"/>
    <property type="match status" value="1"/>
</dbReference>
<evidence type="ECO:0000256" key="6">
    <source>
        <dbReference type="ARBA" id="ARBA00047615"/>
    </source>
</evidence>
<dbReference type="EMBL" id="DVMZ01000009">
    <property type="protein sequence ID" value="HIU58536.1"/>
    <property type="molecule type" value="Genomic_DNA"/>
</dbReference>
<evidence type="ECO:0000256" key="3">
    <source>
        <dbReference type="ARBA" id="ARBA00022741"/>
    </source>
</evidence>
<dbReference type="AlphaFoldDB" id="A0A9D1SFR7"/>
<keyword evidence="3 8" id="KW-0547">Nucleotide-binding</keyword>
<dbReference type="EC" id="2.7.4.25" evidence="8"/>
<dbReference type="PANTHER" id="PTHR21299:SF2">
    <property type="entry name" value="CYTIDYLATE KINASE"/>
    <property type="match status" value="1"/>
</dbReference>
<dbReference type="Pfam" id="PF02224">
    <property type="entry name" value="Cytidylate_kin"/>
    <property type="match status" value="1"/>
</dbReference>
<dbReference type="Gene3D" id="3.40.50.300">
    <property type="entry name" value="P-loop containing nucleotide triphosphate hydrolases"/>
    <property type="match status" value="1"/>
</dbReference>
<evidence type="ECO:0000256" key="1">
    <source>
        <dbReference type="ARBA" id="ARBA00009427"/>
    </source>
</evidence>
<dbReference type="HAMAP" id="MF_00238">
    <property type="entry name" value="Cytidyl_kinase_type1"/>
    <property type="match status" value="1"/>
</dbReference>
<evidence type="ECO:0000256" key="5">
    <source>
        <dbReference type="ARBA" id="ARBA00022840"/>
    </source>
</evidence>
<dbReference type="SUPFAM" id="SSF52540">
    <property type="entry name" value="P-loop containing nucleoside triphosphate hydrolases"/>
    <property type="match status" value="1"/>
</dbReference>
<reference evidence="10" key="2">
    <citation type="journal article" date="2021" name="PeerJ">
        <title>Extensive microbial diversity within the chicken gut microbiome revealed by metagenomics and culture.</title>
        <authorList>
            <person name="Gilroy R."/>
            <person name="Ravi A."/>
            <person name="Getino M."/>
            <person name="Pursley I."/>
            <person name="Horton D.L."/>
            <person name="Alikhan N.F."/>
            <person name="Baker D."/>
            <person name="Gharbi K."/>
            <person name="Hall N."/>
            <person name="Watson M."/>
            <person name="Adriaenssens E.M."/>
            <person name="Foster-Nyarko E."/>
            <person name="Jarju S."/>
            <person name="Secka A."/>
            <person name="Antonio M."/>
            <person name="Oren A."/>
            <person name="Chaudhuri R.R."/>
            <person name="La Ragione R."/>
            <person name="Hildebrand F."/>
            <person name="Pallen M.J."/>
        </authorList>
    </citation>
    <scope>NUCLEOTIDE SEQUENCE</scope>
    <source>
        <strain evidence="10">11687</strain>
    </source>
</reference>
<evidence type="ECO:0000313" key="11">
    <source>
        <dbReference type="Proteomes" id="UP000824081"/>
    </source>
</evidence>
<dbReference type="GO" id="GO:0036431">
    <property type="term" value="F:dCMP kinase activity"/>
    <property type="evidence" value="ECO:0007669"/>
    <property type="project" value="InterPro"/>
</dbReference>